<dbReference type="SUPFAM" id="SSF56672">
    <property type="entry name" value="DNA/RNA polymerases"/>
    <property type="match status" value="1"/>
</dbReference>
<dbReference type="GO" id="GO:0003677">
    <property type="term" value="F:DNA binding"/>
    <property type="evidence" value="ECO:0007669"/>
    <property type="project" value="UniProtKB-KW"/>
</dbReference>
<dbReference type="InterPro" id="IPR036397">
    <property type="entry name" value="RNaseH_sf"/>
</dbReference>
<accession>A0A2N9HL79</accession>
<feature type="compositionally biased region" description="Basic and acidic residues" evidence="17">
    <location>
        <begin position="41"/>
        <end position="60"/>
    </location>
</feature>
<evidence type="ECO:0000256" key="3">
    <source>
        <dbReference type="ARBA" id="ARBA00022695"/>
    </source>
</evidence>
<evidence type="ECO:0000256" key="9">
    <source>
        <dbReference type="ARBA" id="ARBA00022842"/>
    </source>
</evidence>
<dbReference type="GO" id="GO:0004190">
    <property type="term" value="F:aspartic-type endopeptidase activity"/>
    <property type="evidence" value="ECO:0007669"/>
    <property type="project" value="UniProtKB-KW"/>
</dbReference>
<evidence type="ECO:0000313" key="20">
    <source>
        <dbReference type="EMBL" id="SPD12480.1"/>
    </source>
</evidence>
<evidence type="ECO:0000256" key="6">
    <source>
        <dbReference type="ARBA" id="ARBA00022750"/>
    </source>
</evidence>
<keyword evidence="6" id="KW-0064">Aspartyl protease</keyword>
<evidence type="ECO:0000256" key="7">
    <source>
        <dbReference type="ARBA" id="ARBA00022759"/>
    </source>
</evidence>
<proteinExistence type="predicted"/>
<evidence type="ECO:0000256" key="15">
    <source>
        <dbReference type="ARBA" id="ARBA00023172"/>
    </source>
</evidence>
<dbReference type="Pfam" id="PF00078">
    <property type="entry name" value="RVT_1"/>
    <property type="match status" value="1"/>
</dbReference>
<dbReference type="InterPro" id="IPR043502">
    <property type="entry name" value="DNA/RNA_pol_sf"/>
</dbReference>
<dbReference type="Pfam" id="PF03732">
    <property type="entry name" value="Retrotrans_gag"/>
    <property type="match status" value="1"/>
</dbReference>
<dbReference type="CDD" id="cd01647">
    <property type="entry name" value="RT_LTR"/>
    <property type="match status" value="1"/>
</dbReference>
<keyword evidence="3" id="KW-0548">Nucleotidyltransferase</keyword>
<evidence type="ECO:0000256" key="16">
    <source>
        <dbReference type="ARBA" id="ARBA00023268"/>
    </source>
</evidence>
<evidence type="ECO:0000256" key="12">
    <source>
        <dbReference type="ARBA" id="ARBA00022918"/>
    </source>
</evidence>
<dbReference type="FunFam" id="3.10.10.10:FF:000007">
    <property type="entry name" value="Retrovirus-related Pol polyprotein from transposon 17.6-like Protein"/>
    <property type="match status" value="1"/>
</dbReference>
<reference evidence="20" key="1">
    <citation type="submission" date="2018-02" db="EMBL/GenBank/DDBJ databases">
        <authorList>
            <person name="Cohen D.B."/>
            <person name="Kent A.D."/>
        </authorList>
    </citation>
    <scope>NUCLEOTIDE SEQUENCE</scope>
</reference>
<dbReference type="PROSITE" id="PS00141">
    <property type="entry name" value="ASP_PROTEASE"/>
    <property type="match status" value="1"/>
</dbReference>
<keyword evidence="7" id="KW-0255">Endonuclease</keyword>
<keyword evidence="1" id="KW-0645">Protease</keyword>
<dbReference type="Pfam" id="PF17921">
    <property type="entry name" value="Integrase_H2C2"/>
    <property type="match status" value="1"/>
</dbReference>
<keyword evidence="14" id="KW-0238">DNA-binding</keyword>
<dbReference type="InterPro" id="IPR043128">
    <property type="entry name" value="Rev_trsase/Diguanyl_cyclase"/>
</dbReference>
<dbReference type="AlphaFoldDB" id="A0A2N9HL79"/>
<feature type="domain" description="Reverse transcriptase" evidence="19">
    <location>
        <begin position="527"/>
        <end position="724"/>
    </location>
</feature>
<dbReference type="GO" id="GO:0003964">
    <property type="term" value="F:RNA-directed DNA polymerase activity"/>
    <property type="evidence" value="ECO:0007669"/>
    <property type="project" value="UniProtKB-KW"/>
</dbReference>
<dbReference type="InterPro" id="IPR012337">
    <property type="entry name" value="RNaseH-like_sf"/>
</dbReference>
<dbReference type="GO" id="GO:0046872">
    <property type="term" value="F:metal ion binding"/>
    <property type="evidence" value="ECO:0007669"/>
    <property type="project" value="UniProtKB-KW"/>
</dbReference>
<dbReference type="PROSITE" id="PS50013">
    <property type="entry name" value="CHROMO_2"/>
    <property type="match status" value="1"/>
</dbReference>
<keyword evidence="12" id="KW-0695">RNA-directed DNA polymerase</keyword>
<evidence type="ECO:0000256" key="5">
    <source>
        <dbReference type="ARBA" id="ARBA00022723"/>
    </source>
</evidence>
<feature type="domain" description="Chromo" evidence="18">
    <location>
        <begin position="1194"/>
        <end position="1237"/>
    </location>
</feature>
<dbReference type="Pfam" id="PF24626">
    <property type="entry name" value="SH3_Tf2-1"/>
    <property type="match status" value="1"/>
</dbReference>
<dbReference type="PROSITE" id="PS50878">
    <property type="entry name" value="RT_POL"/>
    <property type="match status" value="1"/>
</dbReference>
<keyword evidence="4" id="KW-0540">Nuclease</keyword>
<dbReference type="Pfam" id="PF00385">
    <property type="entry name" value="Chromo"/>
    <property type="match status" value="1"/>
</dbReference>
<dbReference type="InterPro" id="IPR000953">
    <property type="entry name" value="Chromo/chromo_shadow_dom"/>
</dbReference>
<evidence type="ECO:0000259" key="18">
    <source>
        <dbReference type="PROSITE" id="PS50013"/>
    </source>
</evidence>
<dbReference type="InterPro" id="IPR001969">
    <property type="entry name" value="Aspartic_peptidase_AS"/>
</dbReference>
<evidence type="ECO:0000256" key="2">
    <source>
        <dbReference type="ARBA" id="ARBA00022679"/>
    </source>
</evidence>
<evidence type="ECO:0000256" key="14">
    <source>
        <dbReference type="ARBA" id="ARBA00023125"/>
    </source>
</evidence>
<evidence type="ECO:0000259" key="19">
    <source>
        <dbReference type="PROSITE" id="PS50878"/>
    </source>
</evidence>
<dbReference type="InterPro" id="IPR000477">
    <property type="entry name" value="RT_dom"/>
</dbReference>
<keyword evidence="16" id="KW-0511">Multifunctional enzyme</keyword>
<evidence type="ECO:0008006" key="21">
    <source>
        <dbReference type="Google" id="ProtNLM"/>
    </source>
</evidence>
<feature type="region of interest" description="Disordered" evidence="17">
    <location>
        <begin position="242"/>
        <end position="262"/>
    </location>
</feature>
<dbReference type="InterPro" id="IPR041577">
    <property type="entry name" value="RT_RNaseH_2"/>
</dbReference>
<keyword evidence="5" id="KW-0479">Metal-binding</keyword>
<gene>
    <name evidence="20" type="ORF">FSB_LOCUS40362</name>
</gene>
<dbReference type="Pfam" id="PF17919">
    <property type="entry name" value="RT_RNaseH_2"/>
    <property type="match status" value="1"/>
</dbReference>
<dbReference type="GO" id="GO:0006508">
    <property type="term" value="P:proteolysis"/>
    <property type="evidence" value="ECO:0007669"/>
    <property type="project" value="UniProtKB-KW"/>
</dbReference>
<evidence type="ECO:0000256" key="4">
    <source>
        <dbReference type="ARBA" id="ARBA00022722"/>
    </source>
</evidence>
<evidence type="ECO:0000256" key="13">
    <source>
        <dbReference type="ARBA" id="ARBA00022932"/>
    </source>
</evidence>
<dbReference type="InterPro" id="IPR050951">
    <property type="entry name" value="Retrovirus_Pol_polyprotein"/>
</dbReference>
<dbReference type="EMBL" id="OIVN01003619">
    <property type="protein sequence ID" value="SPD12480.1"/>
    <property type="molecule type" value="Genomic_DNA"/>
</dbReference>
<dbReference type="InterPro" id="IPR041588">
    <property type="entry name" value="Integrase_H2C2"/>
</dbReference>
<keyword evidence="15" id="KW-0233">DNA recombination</keyword>
<evidence type="ECO:0000256" key="17">
    <source>
        <dbReference type="SAM" id="MobiDB-lite"/>
    </source>
</evidence>
<evidence type="ECO:0000256" key="10">
    <source>
        <dbReference type="ARBA" id="ARBA00022884"/>
    </source>
</evidence>
<keyword evidence="10" id="KW-0694">RNA-binding</keyword>
<protein>
    <recommendedName>
        <fullName evidence="21">Chromo domain-containing protein</fullName>
    </recommendedName>
</protein>
<dbReference type="GO" id="GO:0003887">
    <property type="term" value="F:DNA-directed DNA polymerase activity"/>
    <property type="evidence" value="ECO:0007669"/>
    <property type="project" value="UniProtKB-KW"/>
</dbReference>
<dbReference type="Gene3D" id="2.40.70.10">
    <property type="entry name" value="Acid Proteases"/>
    <property type="match status" value="1"/>
</dbReference>
<dbReference type="PANTHER" id="PTHR37984">
    <property type="entry name" value="PROTEIN CBG26694"/>
    <property type="match status" value="1"/>
</dbReference>
<dbReference type="InterPro" id="IPR023780">
    <property type="entry name" value="Chromo_domain"/>
</dbReference>
<dbReference type="SUPFAM" id="SSF50630">
    <property type="entry name" value="Acid proteases"/>
    <property type="match status" value="1"/>
</dbReference>
<keyword evidence="11" id="KW-0229">DNA integration</keyword>
<dbReference type="GO" id="GO:0015074">
    <property type="term" value="P:DNA integration"/>
    <property type="evidence" value="ECO:0007669"/>
    <property type="project" value="UniProtKB-KW"/>
</dbReference>
<name>A0A2N9HL79_FAGSY</name>
<feature type="compositionally biased region" description="Polar residues" evidence="17">
    <location>
        <begin position="63"/>
        <end position="72"/>
    </location>
</feature>
<evidence type="ECO:0000256" key="11">
    <source>
        <dbReference type="ARBA" id="ARBA00022908"/>
    </source>
</evidence>
<evidence type="ECO:0000256" key="8">
    <source>
        <dbReference type="ARBA" id="ARBA00022801"/>
    </source>
</evidence>
<feature type="region of interest" description="Disordered" evidence="17">
    <location>
        <begin position="41"/>
        <end position="72"/>
    </location>
</feature>
<keyword evidence="13" id="KW-0239">DNA-directed DNA polymerase</keyword>
<dbReference type="InterPro" id="IPR016197">
    <property type="entry name" value="Chromo-like_dom_sf"/>
</dbReference>
<dbReference type="SUPFAM" id="SSF54160">
    <property type="entry name" value="Chromo domain-like"/>
    <property type="match status" value="1"/>
</dbReference>
<keyword evidence="2" id="KW-0808">Transferase</keyword>
<keyword evidence="9" id="KW-0460">Magnesium</keyword>
<dbReference type="Gene3D" id="1.10.340.70">
    <property type="match status" value="1"/>
</dbReference>
<sequence length="1251" mass="143211">MDQRVEQLEQNMSSLMSSNQQLMEKMSEIYAKLSTILINRKEGEGSHSRSERRTEGRGHTDGGLNNNNHQYTPRTVKLDFPRFNGAEDPTSWICRAEQFFRFHETPIEDHVALASFHLEGEAQLWYQLLQQEAESLNWPTFKAGLLARYGPTQFFDHFGELTKLQQIGTMKDYHTKFEQLLAKAGPLPRVRQVSCFVSGLKEGIKADVLAGRPADLSTAIGLARLYEARNSSFRRTTAPVLPINKMPPFSPREDTKPRSSFPLKRLTPTELKERREKGLCYNCNERFVPGHRCKKLFVIEACSEEEDNDSDMELEELEEIETPGISLHAMRGRDGFETMRVAGLIQAVPTTILLDSGSSHNFVSESLARKLQLHPVKGPRIRVMVASGEKLASKGKCVGVAVKLGKFQSQVDFFILPLEGYEAVLGTQWLRTLGEILWDFSKLTMKFQWNGRLSQNYKAAKGVAAPELQKILETFRDIFKEPMGLPPNCAHDHCIPLQPGSQPVCSKPYRHPHYQKSEIERLVTELLSTGVIRPSNSPFSSPVILVKKHDGTWRMCVDYRALNRITIKDKFPIPIIDELLNELHGAKFFSKLDLRFEYHQIRVQASDIPKTAFRTHHGHFEFLVMPFGLTNAPSTFQSLMNEIFKNQLRRYVLVFFDDILVYSTNWEDHLKHLETTLAILKNHNLFAKLGKCYYRKFIQDYGKIAAPLTQMLRKNSFNWSEKAVASFEKLKVSMTQAPVLALPDFSRQFVVECDASGSGIGAVLRQDRPIAFHSQALHGSLLFVLIKEVSSTFGRKRLLLRHNKSGLYKLMGFDFSIEYKRGSENKVADALSRRTEGPNEEQLMAFSLPVPHWVDAIQEEQQVRSQLQQLIQRVQSGEAVGPWEVRDGLLLFKDRIYVDTDSPLKQDIINQFHASSHEGFHKTFQRVRSNFYWLKMREDIKTFIRECEICQKHKVEQLSPAGLLQPLPIPHKACQEPLFVIGMLHSQVVFGLNYSVSMEQALTLVQLIILKPMAKLEVVNRTLEMYLRCFTSDKPKQWVRWLCWAEFCYNTSWHLAIKRTPFEVVYGREPPSLLTYVPGTAKVAAVEDELLQRDLVLADLKENIKLAIGFICDFGLIGKFLLLCEGMQSYLHGFMVLFVSLQRIGQVAYKLELPSDTRIHPVFHVSLLKEKLGSKISVQPQLPITIGDHNELRVRPMAILDRRKRRNVEEVLVQWQGLPTSEATWENLTAMKSQFPEYALEDKGHRKGKGV</sequence>
<dbReference type="InterPro" id="IPR021109">
    <property type="entry name" value="Peptidase_aspartic_dom_sf"/>
</dbReference>
<dbReference type="Gene3D" id="3.10.10.10">
    <property type="entry name" value="HIV Type 1 Reverse Transcriptase, subunit A, domain 1"/>
    <property type="match status" value="1"/>
</dbReference>
<dbReference type="CDD" id="cd00303">
    <property type="entry name" value="retropepsin_like"/>
    <property type="match status" value="1"/>
</dbReference>
<dbReference type="Gene3D" id="3.30.70.270">
    <property type="match status" value="1"/>
</dbReference>
<dbReference type="GO" id="GO:0006310">
    <property type="term" value="P:DNA recombination"/>
    <property type="evidence" value="ECO:0007669"/>
    <property type="project" value="UniProtKB-KW"/>
</dbReference>
<keyword evidence="8" id="KW-0378">Hydrolase</keyword>
<dbReference type="GO" id="GO:0003723">
    <property type="term" value="F:RNA binding"/>
    <property type="evidence" value="ECO:0007669"/>
    <property type="project" value="UniProtKB-KW"/>
</dbReference>
<dbReference type="PANTHER" id="PTHR37984:SF5">
    <property type="entry name" value="PROTEIN NYNRIN-LIKE"/>
    <property type="match status" value="1"/>
</dbReference>
<dbReference type="GO" id="GO:0004519">
    <property type="term" value="F:endonuclease activity"/>
    <property type="evidence" value="ECO:0007669"/>
    <property type="project" value="UniProtKB-KW"/>
</dbReference>
<evidence type="ECO:0000256" key="1">
    <source>
        <dbReference type="ARBA" id="ARBA00022670"/>
    </source>
</evidence>
<dbReference type="InterPro" id="IPR056924">
    <property type="entry name" value="SH3_Tf2-1"/>
</dbReference>
<organism evidence="20">
    <name type="scientific">Fagus sylvatica</name>
    <name type="common">Beechnut</name>
    <dbReference type="NCBI Taxonomy" id="28930"/>
    <lineage>
        <taxon>Eukaryota</taxon>
        <taxon>Viridiplantae</taxon>
        <taxon>Streptophyta</taxon>
        <taxon>Embryophyta</taxon>
        <taxon>Tracheophyta</taxon>
        <taxon>Spermatophyta</taxon>
        <taxon>Magnoliopsida</taxon>
        <taxon>eudicotyledons</taxon>
        <taxon>Gunneridae</taxon>
        <taxon>Pentapetalae</taxon>
        <taxon>rosids</taxon>
        <taxon>fabids</taxon>
        <taxon>Fagales</taxon>
        <taxon>Fagaceae</taxon>
        <taxon>Fagus</taxon>
    </lineage>
</organism>
<dbReference type="Gene3D" id="3.30.420.10">
    <property type="entry name" value="Ribonuclease H-like superfamily/Ribonuclease H"/>
    <property type="match status" value="1"/>
</dbReference>
<dbReference type="Gene3D" id="2.40.50.40">
    <property type="match status" value="1"/>
</dbReference>
<dbReference type="InterPro" id="IPR005162">
    <property type="entry name" value="Retrotrans_gag_dom"/>
</dbReference>
<dbReference type="Pfam" id="PF13975">
    <property type="entry name" value="gag-asp_proteas"/>
    <property type="match status" value="1"/>
</dbReference>
<dbReference type="SUPFAM" id="SSF53098">
    <property type="entry name" value="Ribonuclease H-like"/>
    <property type="match status" value="1"/>
</dbReference>
<dbReference type="SMART" id="SM00298">
    <property type="entry name" value="CHROMO"/>
    <property type="match status" value="1"/>
</dbReference>